<gene>
    <name evidence="2" type="ORF">GC093_05090</name>
</gene>
<name>A0A972JZC8_9BACL</name>
<dbReference type="InterPro" id="IPR019546">
    <property type="entry name" value="TAT_signal_bac_arc"/>
</dbReference>
<dbReference type="EMBL" id="WHOD01000017">
    <property type="protein sequence ID" value="NOU92605.1"/>
    <property type="molecule type" value="Genomic_DNA"/>
</dbReference>
<organism evidence="2 3">
    <name type="scientific">Paenibacillus foliorum</name>
    <dbReference type="NCBI Taxonomy" id="2654974"/>
    <lineage>
        <taxon>Bacteria</taxon>
        <taxon>Bacillati</taxon>
        <taxon>Bacillota</taxon>
        <taxon>Bacilli</taxon>
        <taxon>Bacillales</taxon>
        <taxon>Paenibacillaceae</taxon>
        <taxon>Paenibacillus</taxon>
    </lineage>
</organism>
<dbReference type="Proteomes" id="UP000641588">
    <property type="component" value="Unassembled WGS sequence"/>
</dbReference>
<keyword evidence="3" id="KW-1185">Reference proteome</keyword>
<evidence type="ECO:0000313" key="3">
    <source>
        <dbReference type="Proteomes" id="UP000641588"/>
    </source>
</evidence>
<protein>
    <submittedName>
        <fullName evidence="2">Twin-arginine translocation signal domain-containing protein</fullName>
    </submittedName>
</protein>
<keyword evidence="1" id="KW-0812">Transmembrane</keyword>
<dbReference type="InterPro" id="IPR006311">
    <property type="entry name" value="TAT_signal"/>
</dbReference>
<comment type="caution">
    <text evidence="2">The sequence shown here is derived from an EMBL/GenBank/DDBJ whole genome shotgun (WGS) entry which is preliminary data.</text>
</comment>
<evidence type="ECO:0000256" key="1">
    <source>
        <dbReference type="SAM" id="Phobius"/>
    </source>
</evidence>
<keyword evidence="1" id="KW-1133">Transmembrane helix</keyword>
<dbReference type="NCBIfam" id="TIGR01409">
    <property type="entry name" value="TAT_signal_seq"/>
    <property type="match status" value="1"/>
</dbReference>
<feature type="transmembrane region" description="Helical" evidence="1">
    <location>
        <begin position="20"/>
        <end position="42"/>
    </location>
</feature>
<sequence length="258" mass="28665">MAERRNEQPPSDSRRKFLKYSGTAIGGAVVGGVIGGAIAGGFRKNPAAPAPAPTTPGAATQTADFNQAPMYFNQFQMQITEAAAERIYPKDDIGPGAAELGVAFFIDHQMASPWGINAREYRIGPFIKGEVTQGDYQIIQRNELFTMGLQAMEEASKKKYTKSFIDLTDEEKDAILTSMDKGEILVINEVTGKTFFNLLRRVTLEGVYSDPVYGGNKNMMGWKMRKYPGNQMVYTEIMEKSEFVLMEPRSLHDHFATH</sequence>
<dbReference type="Pfam" id="PF13618">
    <property type="entry name" value="Gluconate_2-dh3"/>
    <property type="match status" value="1"/>
</dbReference>
<evidence type="ECO:0000313" key="2">
    <source>
        <dbReference type="EMBL" id="NOU92605.1"/>
    </source>
</evidence>
<dbReference type="AlphaFoldDB" id="A0A972JZC8"/>
<dbReference type="RefSeq" id="WP_171650803.1">
    <property type="nucleotide sequence ID" value="NZ_WHOD01000017.1"/>
</dbReference>
<proteinExistence type="predicted"/>
<dbReference type="InterPro" id="IPR027056">
    <property type="entry name" value="Gluconate_2DH_su3"/>
</dbReference>
<dbReference type="PROSITE" id="PS51318">
    <property type="entry name" value="TAT"/>
    <property type="match status" value="1"/>
</dbReference>
<accession>A0A972JZC8</accession>
<reference evidence="2" key="1">
    <citation type="submission" date="2019-10" db="EMBL/GenBank/DDBJ databases">
        <title>Description of Paenibacillus glebae sp. nov.</title>
        <authorList>
            <person name="Carlier A."/>
            <person name="Qi S."/>
        </authorList>
    </citation>
    <scope>NUCLEOTIDE SEQUENCE</scope>
    <source>
        <strain evidence="2">LMG 31456</strain>
    </source>
</reference>
<keyword evidence="1" id="KW-0472">Membrane</keyword>